<dbReference type="Proteomes" id="UP001158576">
    <property type="component" value="Chromosome 1"/>
</dbReference>
<evidence type="ECO:0000313" key="10">
    <source>
        <dbReference type="EMBL" id="CAG5102393.1"/>
    </source>
</evidence>
<evidence type="ECO:0000256" key="4">
    <source>
        <dbReference type="ARBA" id="ARBA00022692"/>
    </source>
</evidence>
<dbReference type="EMBL" id="OU015566">
    <property type="protein sequence ID" value="CAG5102393.1"/>
    <property type="molecule type" value="Genomic_DNA"/>
</dbReference>
<keyword evidence="6 9" id="KW-0472">Membrane</keyword>
<feature type="transmembrane region" description="Helical" evidence="9">
    <location>
        <begin position="64"/>
        <end position="82"/>
    </location>
</feature>
<dbReference type="InterPro" id="IPR033580">
    <property type="entry name" value="Nurim-like"/>
</dbReference>
<protein>
    <recommendedName>
        <fullName evidence="3">Nurim</fullName>
    </recommendedName>
    <alternativeName>
        <fullName evidence="8">Nuclear envelope membrane protein</fullName>
    </alternativeName>
    <alternativeName>
        <fullName evidence="7">Nuclear rim protein</fullName>
    </alternativeName>
</protein>
<evidence type="ECO:0000256" key="9">
    <source>
        <dbReference type="SAM" id="Phobius"/>
    </source>
</evidence>
<feature type="transmembrane region" description="Helical" evidence="9">
    <location>
        <begin position="191"/>
        <end position="217"/>
    </location>
</feature>
<evidence type="ECO:0000256" key="3">
    <source>
        <dbReference type="ARBA" id="ARBA00013379"/>
    </source>
</evidence>
<gene>
    <name evidence="10" type="ORF">OKIOD_LOCUS9044</name>
</gene>
<evidence type="ECO:0000256" key="6">
    <source>
        <dbReference type="ARBA" id="ARBA00023136"/>
    </source>
</evidence>
<keyword evidence="5 9" id="KW-1133">Transmembrane helix</keyword>
<evidence type="ECO:0000256" key="8">
    <source>
        <dbReference type="ARBA" id="ARBA00032957"/>
    </source>
</evidence>
<reference evidence="10 11" key="1">
    <citation type="submission" date="2021-04" db="EMBL/GenBank/DDBJ databases">
        <authorList>
            <person name="Bliznina A."/>
        </authorList>
    </citation>
    <scope>NUCLEOTIDE SEQUENCE [LARGE SCALE GENOMIC DNA]</scope>
</reference>
<evidence type="ECO:0000256" key="1">
    <source>
        <dbReference type="ARBA" id="ARBA00004473"/>
    </source>
</evidence>
<sequence>MIRLISIPVALAGYIYGLWSIFAFTFFLINAQKFSPALSVIFPYSIDDESTNFGQTGDKMMNNALFFGLWAFFHSLFARPGFKQILNLPKELERPIYCFQSGFFLHQALKNWQSMPVVLFEPPEMLKNFMIGGYVIGVLWLVSSTFAIDHFELFGLRQGLGMGNLLKFVPDGFVTILHYRLVRHPIMTGFFMMLFSIVEFTAGRVFIAAFIASYILFAIKFLEEPDLVSEIGPTYEEYMKRTPSFIPFLKSCPFSKKSLNKDE</sequence>
<evidence type="ECO:0000256" key="7">
    <source>
        <dbReference type="ARBA" id="ARBA00031700"/>
    </source>
</evidence>
<name>A0ABN7SL24_OIKDI</name>
<comment type="subcellular location">
    <subcellularLocation>
        <location evidence="1">Nucleus inner membrane</location>
        <topology evidence="1">Multi-pass membrane protein</topology>
    </subcellularLocation>
</comment>
<organism evidence="10 11">
    <name type="scientific">Oikopleura dioica</name>
    <name type="common">Tunicate</name>
    <dbReference type="NCBI Taxonomy" id="34765"/>
    <lineage>
        <taxon>Eukaryota</taxon>
        <taxon>Metazoa</taxon>
        <taxon>Chordata</taxon>
        <taxon>Tunicata</taxon>
        <taxon>Appendicularia</taxon>
        <taxon>Copelata</taxon>
        <taxon>Oikopleuridae</taxon>
        <taxon>Oikopleura</taxon>
    </lineage>
</organism>
<accession>A0ABN7SL24</accession>
<keyword evidence="4 9" id="KW-0812">Transmembrane</keyword>
<evidence type="ECO:0000313" key="11">
    <source>
        <dbReference type="Proteomes" id="UP001158576"/>
    </source>
</evidence>
<dbReference type="PANTHER" id="PTHR31040:SF1">
    <property type="entry name" value="NURIM"/>
    <property type="match status" value="1"/>
</dbReference>
<evidence type="ECO:0000256" key="2">
    <source>
        <dbReference type="ARBA" id="ARBA00010631"/>
    </source>
</evidence>
<keyword evidence="11" id="KW-1185">Reference proteome</keyword>
<dbReference type="Gene3D" id="1.20.120.1630">
    <property type="match status" value="1"/>
</dbReference>
<feature type="transmembrane region" description="Helical" evidence="9">
    <location>
        <begin position="7"/>
        <end position="29"/>
    </location>
</feature>
<proteinExistence type="inferred from homology"/>
<dbReference type="PANTHER" id="PTHR31040">
    <property type="entry name" value="NURIM"/>
    <property type="match status" value="1"/>
</dbReference>
<comment type="similarity">
    <text evidence="2">Belongs to the nurim family.</text>
</comment>
<evidence type="ECO:0000256" key="5">
    <source>
        <dbReference type="ARBA" id="ARBA00022989"/>
    </source>
</evidence>
<feature type="transmembrane region" description="Helical" evidence="9">
    <location>
        <begin position="129"/>
        <end position="148"/>
    </location>
</feature>